<sequence length="1754" mass="193341">MTSSPDHASASPDTVNADDPDLAAQVQTQAIREQLIRRINAYTHPSRLINRIALADARCVAATRALARLIGRSPKVLTVIRAELRKAFEMDPDHLLFSEPKPPAAPRKVESLTERALALLVLPTVVINVNQFTALSVKDAPERRLPYTPLEALRRVVALQLFERLAHAVSAYWDCLAQGTWLTRRERWVELHTELFADRAFLAWQLDELSRAGFAMVQALIDAPSAEARRRAGGAWATLRVGQLLWPGVSAVAIPGALHLYREGDPSDAPHVVYLPGGGRNFYEYPSFAALQDGLLALDRSRFHALWQCLPLSRRDNVYRPAALSATSAFMRGLPLMADALALGAEALLSGQWSNELACAAKMNDGYVFSEGRPRLPDAAPFLAAVEGARQQWVGGARLGVIGAQLLKWDRQRRGAEIIFASTASGLALHTAQRQVARYEDALLALLVPADPSADTLAYRVIASLMSQIDVHIQALNTLMQDAGQRLLELAFWAERPGGAGTPRRVSLFIQAQTAALRCEVELQHRLKLISTAHRDLMIEVVDQPLASRRPGSLAQVLSIAVGCAPDAFYPLHNVWVVTTAAALERSSRQLPVVLYAFGVEGGIKAFAGLDALTRSLKASLSSPDDSVLWRCVEHDKRADLRAHAAAQTLGVRYVEINGKPALAALKKLLGSYDRLHRSSEDITRVFSEVTDADLSRALLIVDLEAQLKIPPNNALSQALANIELLRTAASEAKTLPAWLAHAPRAQRQHFKRLLRLYLGNALAFKSRLEQCLPDLNTFARRTLIARLREDGFFPQLDIDQALIEMPDDVHGAFCGWTSGCAVGDRRIVLTPTATRTSFSLLQLALHNLDPLAPWTQWRFDHARYLQPEWKQRLNAAYLIDLVSSLDIGGRYDALIHQVYYPRRETDRVLSNGRIPGLLNRALQAGAAYHLFDAVQRGLTATAQSLFKTAMAARTPQDLSSSQPALQLYVVHLVGHTLQHDRYVAGIVAVHDPRTDLCVVYWPDAPPALVLTEYGSLQQAHAALNRIGALADNVKTLARQVAPGWAFEALPQPPEGVDARTQAAKTLKAIPAFFMMKGIWRGIDFVRSFGIKHLEPAVVLEEIEAQTLEQIASAPQDWLALVAVPHCNAQALLYHASVQELQRRTQAASHSGKALEHYRNQRLNEQGDTRARALVGFFSPLYGTFNDFHELLLVSRRYHRFGDPRDAVDVGFMSAFMVIDVLLNFVPGPRKVGRVGAGVARPALRAVLGRLHRLRMATDAGVFRVATPPVTRLKALDRFKINGVPEGAVALKGPDTAGVQVKHGELFVADDTHTYPLYRRGDEPAFRLKNPQTPGQDELILHIHQSKEWLLGADAPQPVAGTSSGVLNPWRPPVTPPPDWRPPTVRAATESRIYRSSAPNTEWFAWRARVPTGQVPGSSAFGTFHVHMDPPGFPYDVIYIGAQYDRPTASGVGYYRVLAPGDSAPWSGLAFITKDEPLVSLARADLERWTDTALEEQPIPVSRTQAGEWQLHAPLFDTPLERSVATAFPNLTTHSRSMAVARLVELADTSRSATASHLLNVRAALDNWLTPTANRLGQTDDLLRMLRPTESSGRSIYIGFDGKAPGFTRVDFNVAGLDPTLRTGGRARAPQREIAQRAAVKRVLEQQGFDVQELQVMRGKKPSHELLVTHSRCGSNKLYYVSLHWLGRGSVPLENRLTDHWFNAAIIRHPTSLALAAVKSALRENRLVRIAAGIQWQATGSVRPSVYFVKVTPL</sequence>
<dbReference type="InterPro" id="IPR046673">
    <property type="entry name" value="ToxA_N"/>
</dbReference>
<dbReference type="EMBL" id="LT599583">
    <property type="protein sequence ID" value="SBW82103.1"/>
    <property type="molecule type" value="Genomic_DNA"/>
</dbReference>
<gene>
    <name evidence="3" type="ORF">PVE_R1G4220</name>
</gene>
<dbReference type="Proteomes" id="UP000245431">
    <property type="component" value="Chromosome PVE_r1"/>
</dbReference>
<feature type="compositionally biased region" description="Pro residues" evidence="1">
    <location>
        <begin position="1370"/>
        <end position="1381"/>
    </location>
</feature>
<name>A0A1D3K1A5_PSEVE</name>
<feature type="region of interest" description="Disordered" evidence="1">
    <location>
        <begin position="1"/>
        <end position="20"/>
    </location>
</feature>
<reference evidence="4" key="1">
    <citation type="submission" date="2016-07" db="EMBL/GenBank/DDBJ databases">
        <authorList>
            <person name="Florea S."/>
            <person name="Webb J.S."/>
            <person name="Jaromczyk J."/>
            <person name="Schardl C.L."/>
        </authorList>
    </citation>
    <scope>NUCLEOTIDE SEQUENCE [LARGE SCALE GENOMIC DNA]</scope>
    <source>
        <strain evidence="4">1YdBTEX2</strain>
    </source>
</reference>
<evidence type="ECO:0000313" key="4">
    <source>
        <dbReference type="Proteomes" id="UP000245431"/>
    </source>
</evidence>
<evidence type="ECO:0000313" key="3">
    <source>
        <dbReference type="EMBL" id="SBW82103.1"/>
    </source>
</evidence>
<feature type="region of interest" description="Disordered" evidence="1">
    <location>
        <begin position="1363"/>
        <end position="1384"/>
    </location>
</feature>
<proteinExistence type="predicted"/>
<protein>
    <recommendedName>
        <fullName evidence="2">Dermonecrotic toxin N-terminal domain-containing protein</fullName>
    </recommendedName>
</protein>
<evidence type="ECO:0000259" key="2">
    <source>
        <dbReference type="Pfam" id="PF20178"/>
    </source>
</evidence>
<feature type="domain" description="Dermonecrotic toxin N-terminal" evidence="2">
    <location>
        <begin position="773"/>
        <end position="1025"/>
    </location>
</feature>
<dbReference type="RefSeq" id="WP_017845828.1">
    <property type="nucleotide sequence ID" value="NZ_AOUH01000012.1"/>
</dbReference>
<evidence type="ECO:0000256" key="1">
    <source>
        <dbReference type="SAM" id="MobiDB-lite"/>
    </source>
</evidence>
<feature type="compositionally biased region" description="Polar residues" evidence="1">
    <location>
        <begin position="1"/>
        <end position="14"/>
    </location>
</feature>
<dbReference type="Pfam" id="PF20178">
    <property type="entry name" value="ToxA_N"/>
    <property type="match status" value="3"/>
</dbReference>
<feature type="domain" description="Dermonecrotic toxin N-terminal" evidence="2">
    <location>
        <begin position="103"/>
        <end position="300"/>
    </location>
</feature>
<feature type="domain" description="Dermonecrotic toxin N-terminal" evidence="2">
    <location>
        <begin position="473"/>
        <end position="625"/>
    </location>
</feature>
<organism evidence="3 4">
    <name type="scientific">Pseudomonas veronii 1YdBTEX2</name>
    <dbReference type="NCBI Taxonomy" id="1295141"/>
    <lineage>
        <taxon>Bacteria</taxon>
        <taxon>Pseudomonadati</taxon>
        <taxon>Pseudomonadota</taxon>
        <taxon>Gammaproteobacteria</taxon>
        <taxon>Pseudomonadales</taxon>
        <taxon>Pseudomonadaceae</taxon>
        <taxon>Pseudomonas</taxon>
    </lineage>
</organism>
<accession>A0A1D3K1A5</accession>